<keyword evidence="2" id="KW-0732">Signal</keyword>
<evidence type="ECO:0000313" key="4">
    <source>
        <dbReference type="Proteomes" id="UP000266841"/>
    </source>
</evidence>
<dbReference type="EMBL" id="AGNL01011000">
    <property type="protein sequence ID" value="EJK68666.1"/>
    <property type="molecule type" value="Genomic_DNA"/>
</dbReference>
<sequence length="329" mass="35702">MNVLIRSALLLAAVAVVVAFQPASVARTASNSATELYIFGKKPAPAFPPQLPRRRDSRVQQVLELVGGQAVHRSEVPEGVQQVLELVGGEAVHPVDDEISRKTEHDLVYHHKQELTKERKVTQHATDVPSFIYNIIPIGSAVLKSVMHLIKHLTISEESVEDEPHWTVQSKQLSLCGDVLDETLALHGIVVRVDAAHATLSSRAARPVASSSTAGRLVKFCGVDCQRAHRKQHKKACKQRVAELKDEQLYSQGHERPDGDFCPICTLPIPLPMAGAPPWRVTIKNPPGCPTTALLSLSKRGPGDGAPTTPPRKLSGRAEPLASPCLART</sequence>
<dbReference type="AlphaFoldDB" id="K0T5V2"/>
<protein>
    <submittedName>
        <fullName evidence="3">Uncharacterized protein</fullName>
    </submittedName>
</protein>
<feature type="region of interest" description="Disordered" evidence="1">
    <location>
        <begin position="296"/>
        <end position="329"/>
    </location>
</feature>
<feature type="chain" id="PRO_5003837659" evidence="2">
    <location>
        <begin position="20"/>
        <end position="329"/>
    </location>
</feature>
<organism evidence="3 4">
    <name type="scientific">Thalassiosira oceanica</name>
    <name type="common">Marine diatom</name>
    <dbReference type="NCBI Taxonomy" id="159749"/>
    <lineage>
        <taxon>Eukaryota</taxon>
        <taxon>Sar</taxon>
        <taxon>Stramenopiles</taxon>
        <taxon>Ochrophyta</taxon>
        <taxon>Bacillariophyta</taxon>
        <taxon>Coscinodiscophyceae</taxon>
        <taxon>Thalassiosirophycidae</taxon>
        <taxon>Thalassiosirales</taxon>
        <taxon>Thalassiosiraceae</taxon>
        <taxon>Thalassiosira</taxon>
    </lineage>
</organism>
<evidence type="ECO:0000256" key="2">
    <source>
        <dbReference type="SAM" id="SignalP"/>
    </source>
</evidence>
<keyword evidence="4" id="KW-1185">Reference proteome</keyword>
<comment type="caution">
    <text evidence="3">The sequence shown here is derived from an EMBL/GenBank/DDBJ whole genome shotgun (WGS) entry which is preliminary data.</text>
</comment>
<name>K0T5V2_THAOC</name>
<proteinExistence type="predicted"/>
<dbReference type="Proteomes" id="UP000266841">
    <property type="component" value="Unassembled WGS sequence"/>
</dbReference>
<reference evidence="3 4" key="1">
    <citation type="journal article" date="2012" name="Genome Biol.">
        <title>Genome and low-iron response of an oceanic diatom adapted to chronic iron limitation.</title>
        <authorList>
            <person name="Lommer M."/>
            <person name="Specht M."/>
            <person name="Roy A.S."/>
            <person name="Kraemer L."/>
            <person name="Andreson R."/>
            <person name="Gutowska M.A."/>
            <person name="Wolf J."/>
            <person name="Bergner S.V."/>
            <person name="Schilhabel M.B."/>
            <person name="Klostermeier U.C."/>
            <person name="Beiko R.G."/>
            <person name="Rosenstiel P."/>
            <person name="Hippler M."/>
            <person name="Laroche J."/>
        </authorList>
    </citation>
    <scope>NUCLEOTIDE SEQUENCE [LARGE SCALE GENOMIC DNA]</scope>
    <source>
        <strain evidence="3 4">CCMP1005</strain>
    </source>
</reference>
<dbReference type="Gene3D" id="6.10.140.2220">
    <property type="match status" value="1"/>
</dbReference>
<accession>K0T5V2</accession>
<feature type="signal peptide" evidence="2">
    <location>
        <begin position="1"/>
        <end position="19"/>
    </location>
</feature>
<evidence type="ECO:0000313" key="3">
    <source>
        <dbReference type="EMBL" id="EJK68666.1"/>
    </source>
</evidence>
<evidence type="ECO:0000256" key="1">
    <source>
        <dbReference type="SAM" id="MobiDB-lite"/>
    </source>
</evidence>
<gene>
    <name evidence="3" type="ORF">THAOC_10132</name>
</gene>